<dbReference type="EnsemblPlants" id="EMT22836">
    <property type="protein sequence ID" value="EMT22836"/>
    <property type="gene ID" value="F775_18453"/>
</dbReference>
<dbReference type="Pfam" id="PF08268">
    <property type="entry name" value="FBA_3"/>
    <property type="match status" value="1"/>
</dbReference>
<dbReference type="PANTHER" id="PTHR47993">
    <property type="entry name" value="OS09G0372900 PROTEIN-RELATED"/>
    <property type="match status" value="1"/>
</dbReference>
<dbReference type="Pfam" id="PF00646">
    <property type="entry name" value="F-box"/>
    <property type="match status" value="1"/>
</dbReference>
<name>M8CHU8_AEGTA</name>
<reference evidence="1" key="1">
    <citation type="submission" date="2015-06" db="UniProtKB">
        <authorList>
            <consortium name="EnsemblPlants"/>
        </authorList>
    </citation>
    <scope>IDENTIFICATION</scope>
</reference>
<dbReference type="InterPro" id="IPR036047">
    <property type="entry name" value="F-box-like_dom_sf"/>
</dbReference>
<accession>M8CHU8</accession>
<organism evidence="1">
    <name type="scientific">Aegilops tauschii</name>
    <name type="common">Tausch's goatgrass</name>
    <name type="synonym">Aegilops squarrosa</name>
    <dbReference type="NCBI Taxonomy" id="37682"/>
    <lineage>
        <taxon>Eukaryota</taxon>
        <taxon>Viridiplantae</taxon>
        <taxon>Streptophyta</taxon>
        <taxon>Embryophyta</taxon>
        <taxon>Tracheophyta</taxon>
        <taxon>Spermatophyta</taxon>
        <taxon>Magnoliopsida</taxon>
        <taxon>Liliopsida</taxon>
        <taxon>Poales</taxon>
        <taxon>Poaceae</taxon>
        <taxon>BOP clade</taxon>
        <taxon>Pooideae</taxon>
        <taxon>Triticodae</taxon>
        <taxon>Triticeae</taxon>
        <taxon>Triticinae</taxon>
        <taxon>Aegilops</taxon>
    </lineage>
</organism>
<protein>
    <submittedName>
        <fullName evidence="1">Uncharacterized protein</fullName>
    </submittedName>
</protein>
<evidence type="ECO:0000313" key="1">
    <source>
        <dbReference type="EnsemblPlants" id="EMT22836"/>
    </source>
</evidence>
<dbReference type="SUPFAM" id="SSF81383">
    <property type="entry name" value="F-box domain"/>
    <property type="match status" value="1"/>
</dbReference>
<proteinExistence type="predicted"/>
<dbReference type="InterPro" id="IPR001810">
    <property type="entry name" value="F-box_dom"/>
</dbReference>
<dbReference type="InterPro" id="IPR050233">
    <property type="entry name" value="A_thaliana_F-box"/>
</dbReference>
<dbReference type="SMART" id="SM00256">
    <property type="entry name" value="FBOX"/>
    <property type="match status" value="1"/>
</dbReference>
<dbReference type="Gene3D" id="1.20.1280.50">
    <property type="match status" value="1"/>
</dbReference>
<dbReference type="InterPro" id="IPR013187">
    <property type="entry name" value="F-box-assoc_dom_typ3"/>
</dbReference>
<sequence length="710" mass="80310">MAEAASAAPLLRGFPDEVVIWEILPRLPPKSILRCRAVCPAWRRATSARDFLLAHHARQPALPILDGLNTVGKGIDILTFDHRSADQLQLQSVARLGANHHFGLEASCDGLLVLSIHDMSLGFAICNPATRQYAPLHLLYGSRLLGMYPHSPTGEYRLLLYLSSKIMHDEGEGASYIFTIGSGHQPRNIGCPDAKALIFTLSTLFRGSLHWHLKQQESASSRIMVFDTTAESFRQMRAPVVRGFGNLFEMDGMLGLSIINDEQTSVDIWVMQDYEGQVWTFKSRVELPIAEIRVQFGKFVDFWNVVAAPSDVDVQVLVKTDEWLLQVDTDGKLVASFHRRGLNPTQRRLKQSLVSHTFFPTQEVAYHFRESMLHVMFNLNISSRNETCTDKEKRGYHGHAQRCGVGVYNQKCGVGLGVDSLDIIPFDRRVGVAAADRLQSVARIADAFVRPCISCDGLVVFYIDWDHLCIVNPATRQFARLPSFTLTDTHHPAGIYPHSPTGEYRLLLAPTNHPGTYTRWPRCDRTAKEEALMFRRRLHWCIDSMIIVFDTTAECFWQMLAPVVLDGPGQFVMDKIYGAVLFEMNGMLGMSSLNADFTSVGIWAMQNYESKVWAFKYRFELPLAELTVQFGKFKPYCCWVPISWDGDVIVLLQFGEWLLQLDMDGKLIAILHHHNHKGLFPTQHRLKQTLVQHTFFPTLEGYVVNASPFI</sequence>
<dbReference type="InterPro" id="IPR017451">
    <property type="entry name" value="F-box-assoc_interact_dom"/>
</dbReference>
<dbReference type="NCBIfam" id="TIGR01640">
    <property type="entry name" value="F_box_assoc_1"/>
    <property type="match status" value="1"/>
</dbReference>
<dbReference type="PANTHER" id="PTHR47993:SF200">
    <property type="entry name" value="GENOME ASSEMBLY, CHROMOSOME: II"/>
    <property type="match status" value="1"/>
</dbReference>
<dbReference type="AlphaFoldDB" id="M8CHU8"/>